<evidence type="ECO:0000256" key="2">
    <source>
        <dbReference type="ARBA" id="ARBA00022692"/>
    </source>
</evidence>
<evidence type="ECO:0000256" key="7">
    <source>
        <dbReference type="ARBA" id="ARBA00023136"/>
    </source>
</evidence>
<evidence type="ECO:0000256" key="6">
    <source>
        <dbReference type="ARBA" id="ARBA00022989"/>
    </source>
</evidence>
<evidence type="ECO:0000256" key="4">
    <source>
        <dbReference type="ARBA" id="ARBA00022844"/>
    </source>
</evidence>
<evidence type="ECO:0000256" key="1">
    <source>
        <dbReference type="ARBA" id="ARBA00004563"/>
    </source>
</evidence>
<name>A0A0A1E7E7_9RHAB</name>
<feature type="domain" description="Spike glycoprotein G central" evidence="11">
    <location>
        <begin position="283"/>
        <end position="396"/>
    </location>
</feature>
<accession>A0A0A1E7E7</accession>
<dbReference type="SUPFAM" id="SSF161008">
    <property type="entry name" value="Viral glycoprotein ectodomain-like"/>
    <property type="match status" value="1"/>
</dbReference>
<evidence type="ECO:0000313" key="13">
    <source>
        <dbReference type="Proteomes" id="UP000297038"/>
    </source>
</evidence>
<evidence type="ECO:0000313" key="12">
    <source>
        <dbReference type="EMBL" id="AIY25910.1"/>
    </source>
</evidence>
<dbReference type="Proteomes" id="UP000297038">
    <property type="component" value="Segment"/>
</dbReference>
<evidence type="ECO:0000256" key="9">
    <source>
        <dbReference type="SAM" id="Phobius"/>
    </source>
</evidence>
<feature type="transmembrane region" description="Helical" evidence="9">
    <location>
        <begin position="478"/>
        <end position="500"/>
    </location>
</feature>
<dbReference type="Pfam" id="PF00974">
    <property type="entry name" value="Rhabdo_glycop_FD"/>
    <property type="match status" value="1"/>
</dbReference>
<dbReference type="KEGG" id="vg:65099443"/>
<keyword evidence="8" id="KW-0325">Glycoprotein</keyword>
<dbReference type="GeneID" id="65099443"/>
<dbReference type="GO" id="GO:0055036">
    <property type="term" value="C:virion membrane"/>
    <property type="evidence" value="ECO:0007669"/>
    <property type="project" value="UniProtKB-SubCell"/>
</dbReference>
<dbReference type="GO" id="GO:0019031">
    <property type="term" value="C:viral envelope"/>
    <property type="evidence" value="ECO:0007669"/>
    <property type="project" value="UniProtKB-KW"/>
</dbReference>
<keyword evidence="3" id="KW-0732">Signal</keyword>
<dbReference type="Pfam" id="PF24833">
    <property type="entry name" value="Rhabdo_glycop_CD"/>
    <property type="match status" value="1"/>
</dbReference>
<evidence type="ECO:0000256" key="3">
    <source>
        <dbReference type="ARBA" id="ARBA00022729"/>
    </source>
</evidence>
<keyword evidence="2 9" id="KW-0812">Transmembrane</keyword>
<evidence type="ECO:0000256" key="8">
    <source>
        <dbReference type="ARBA" id="ARBA00023180"/>
    </source>
</evidence>
<keyword evidence="5" id="KW-0261">Viral envelope protein</keyword>
<evidence type="ECO:0000259" key="11">
    <source>
        <dbReference type="Pfam" id="PF24833"/>
    </source>
</evidence>
<reference evidence="12 13" key="1">
    <citation type="journal article" date="2014" name="PLoS ONE">
        <title>Genomic Characterization and Phylogenetic Position of Two New Species in Rhabdoviridae Infecting the Parasitic Copepod, Salmon Louse (Lepeophtheirus salmonis).</title>
        <authorList>
            <person name="Okland A.L."/>
            <person name="Nylund A."/>
            <person name="Overgard A.C."/>
            <person name="Blindheim S."/>
            <person name="Watanabe K."/>
            <person name="Grotmol S."/>
            <person name="Arnesen C.E."/>
            <person name="Plarre H."/>
        </authorList>
    </citation>
    <scope>NUCLEOTIDE SEQUENCE [LARGE SCALE GENOMIC DNA]</scope>
    <source>
        <strain evidence="12">LSRV-No9</strain>
    </source>
</reference>
<keyword evidence="7 9" id="KW-0472">Membrane</keyword>
<keyword evidence="13" id="KW-1185">Reference proteome</keyword>
<keyword evidence="6 9" id="KW-1133">Transmembrane helix</keyword>
<organism evidence="12 13">
    <name type="scientific">Lepeophtheirus salmonis rhabdovirus 9</name>
    <dbReference type="NCBI Taxonomy" id="1573760"/>
    <lineage>
        <taxon>Viruses</taxon>
        <taxon>Riboviria</taxon>
        <taxon>Orthornavirae</taxon>
        <taxon>Negarnaviricota</taxon>
        <taxon>Haploviricotina</taxon>
        <taxon>Monjiviricetes</taxon>
        <taxon>Mononegavirales</taxon>
        <taxon>Rhabdoviridae</taxon>
        <taxon>Alpharhabdovirinae</taxon>
        <taxon>Caligrhavirus</taxon>
        <taxon>Caligrhavirus salmonlouse</taxon>
    </lineage>
</organism>
<dbReference type="EMBL" id="KJ958535">
    <property type="protein sequence ID" value="AIY25910.1"/>
    <property type="molecule type" value="Viral_cRNA"/>
</dbReference>
<dbReference type="InterPro" id="IPR055447">
    <property type="entry name" value="Rhabdo_glycop_CD"/>
</dbReference>
<feature type="domain" description="Spike glycoprotein fusion" evidence="10">
    <location>
        <begin position="94"/>
        <end position="188"/>
    </location>
</feature>
<sequence>MLTRTARTTSTSLFIKLSILCVLTDHITSGDKNGTTDEKKSHFVYPSRIVGSLLPCLPEDLVCPPTVKDYATVGLTPTKKKLLMPAGGKTEHVGGVLCHLVKKRTTCWTSLWGSNDISQQEYRTPVVLDRCRLAVNNYLRGEHENVEFPESECSWMSTIDMDITGAIITPHETFFDPYKTSVYDKHLIRSCRNRVCETVRRDLVWFALEEFPLPSDLFQKQDCIIYSSDPDNEATLIKCEGYPYLTISNQSCQINYGGRTGVATPHHFAIFGNIPGHDSLPPCSDNVIIGVTGPMEKSIERRGEYADMNLRERCLDAIDRITNENTVTLRTLGHFMPRSPGRHPVYILINSTLMCGSAKYKEYTGSLDNDNLWTLLKNSLWVHWADDNHLSYNGVLRYGKESQPEIHIPHLNDIRDSLVALHTEELELIPTNRVVFIPDKEVPLNASIPTQRKTTKIGGDLGTSFNAIGSWFQTNMSLLITLGTGMALLGLGYVLLMIVLKCIKGLKKPPKSDSINLNLQPFQPSGKDRAEH</sequence>
<dbReference type="RefSeq" id="YP_010084455.1">
    <property type="nucleotide sequence ID" value="NC_055137.1"/>
</dbReference>
<dbReference type="InterPro" id="IPR001903">
    <property type="entry name" value="Rhabdo_glycop_FD"/>
</dbReference>
<evidence type="ECO:0000259" key="10">
    <source>
        <dbReference type="Pfam" id="PF00974"/>
    </source>
</evidence>
<comment type="subcellular location">
    <subcellularLocation>
        <location evidence="1">Virion membrane</location>
        <topology evidence="1">Single-pass type I membrane protein</topology>
    </subcellularLocation>
</comment>
<protein>
    <submittedName>
        <fullName evidence="12">Glycoprotein</fullName>
    </submittedName>
</protein>
<keyword evidence="4" id="KW-0946">Virion</keyword>
<proteinExistence type="predicted"/>
<evidence type="ECO:0000256" key="5">
    <source>
        <dbReference type="ARBA" id="ARBA00022879"/>
    </source>
</evidence>